<dbReference type="NCBIfam" id="TIGR00086">
    <property type="entry name" value="smpB"/>
    <property type="match status" value="1"/>
</dbReference>
<sequence length="148" mass="17117">MPTLRVNKDAKFKYSLLEKYEAGLELYGWEVKAIKSGNIDFKGSYVKPIGNEFYWINGLITPVTRGESDYDPSRMRRLLLHRNEIAKLQLLIKAKGVTIVPVRLYTTRNLIKLEIATAKGKKHFEQKLAMKKKTQEQKLKQELKGTGY</sequence>
<dbReference type="EMBL" id="JAGQKX010000003">
    <property type="protein sequence ID" value="MCA9389820.1"/>
    <property type="molecule type" value="Genomic_DNA"/>
</dbReference>
<dbReference type="AlphaFoldDB" id="A0A955LG69"/>
<dbReference type="NCBIfam" id="NF003843">
    <property type="entry name" value="PRK05422.1"/>
    <property type="match status" value="1"/>
</dbReference>
<dbReference type="InterPro" id="IPR000037">
    <property type="entry name" value="SsrA-bd_prot"/>
</dbReference>
<comment type="function">
    <text evidence="3">Required for rescue of stalled ribosomes mediated by trans-translation. Binds to transfer-messenger RNA (tmRNA), required for stable association of tmRNA with ribosomes. tmRNA and SmpB together mimic tRNA shape, replacing the anticodon stem-loop with SmpB. tmRNA is encoded by the ssrA gene; the 2 termini fold to resemble tRNA(Ala) and it encodes a 'tag peptide', a short internal open reading frame. During trans-translation Ala-aminoacylated tmRNA acts like a tRNA, entering the A-site of stalled ribosomes, displacing the stalled mRNA. The ribosome then switches to translate the ORF on the tmRNA; the nascent peptide is terminated with the 'tag peptide' encoded by the tmRNA and targeted for degradation. The ribosome is freed to recommence translation, which seems to be the essential function of trans-translation.</text>
</comment>
<keyword evidence="1 3" id="KW-0963">Cytoplasm</keyword>
<dbReference type="HAMAP" id="MF_00023">
    <property type="entry name" value="SmpB"/>
    <property type="match status" value="1"/>
</dbReference>
<reference evidence="4" key="1">
    <citation type="submission" date="2020-04" db="EMBL/GenBank/DDBJ databases">
        <authorList>
            <person name="Zhang T."/>
        </authorList>
    </citation>
    <scope>NUCLEOTIDE SEQUENCE</scope>
    <source>
        <strain evidence="4">HKST-UBA01</strain>
    </source>
</reference>
<evidence type="ECO:0000256" key="2">
    <source>
        <dbReference type="ARBA" id="ARBA00022884"/>
    </source>
</evidence>
<gene>
    <name evidence="3 4" type="primary">smpB</name>
    <name evidence="4" type="ORF">KC571_00280</name>
</gene>
<dbReference type="PANTHER" id="PTHR30308:SF2">
    <property type="entry name" value="SSRA-BINDING PROTEIN"/>
    <property type="match status" value="1"/>
</dbReference>
<keyword evidence="2 3" id="KW-0694">RNA-binding</keyword>
<protein>
    <recommendedName>
        <fullName evidence="3">SsrA-binding protein</fullName>
    </recommendedName>
    <alternativeName>
        <fullName evidence="3">Small protein B</fullName>
    </alternativeName>
</protein>
<dbReference type="Proteomes" id="UP000701698">
    <property type="component" value="Unassembled WGS sequence"/>
</dbReference>
<dbReference type="GO" id="GO:0070929">
    <property type="term" value="P:trans-translation"/>
    <property type="evidence" value="ECO:0007669"/>
    <property type="project" value="UniProtKB-UniRule"/>
</dbReference>
<dbReference type="PANTHER" id="PTHR30308">
    <property type="entry name" value="TMRNA-BINDING COMPONENT OF TRANS-TRANSLATION TAGGING COMPLEX"/>
    <property type="match status" value="1"/>
</dbReference>
<dbReference type="Gene3D" id="2.40.280.10">
    <property type="match status" value="1"/>
</dbReference>
<reference evidence="4" key="2">
    <citation type="journal article" date="2021" name="Microbiome">
        <title>Successional dynamics and alternative stable states in a saline activated sludge microbial community over 9 years.</title>
        <authorList>
            <person name="Wang Y."/>
            <person name="Ye J."/>
            <person name="Ju F."/>
            <person name="Liu L."/>
            <person name="Boyd J.A."/>
            <person name="Deng Y."/>
            <person name="Parks D.H."/>
            <person name="Jiang X."/>
            <person name="Yin X."/>
            <person name="Woodcroft B.J."/>
            <person name="Tyson G.W."/>
            <person name="Hugenholtz P."/>
            <person name="Polz M.F."/>
            <person name="Zhang T."/>
        </authorList>
    </citation>
    <scope>NUCLEOTIDE SEQUENCE</scope>
    <source>
        <strain evidence="4">HKST-UBA01</strain>
    </source>
</reference>
<dbReference type="GO" id="GO:0005829">
    <property type="term" value="C:cytosol"/>
    <property type="evidence" value="ECO:0007669"/>
    <property type="project" value="TreeGrafter"/>
</dbReference>
<evidence type="ECO:0000313" key="4">
    <source>
        <dbReference type="EMBL" id="MCA9389820.1"/>
    </source>
</evidence>
<dbReference type="SUPFAM" id="SSF74982">
    <property type="entry name" value="Small protein B (SmpB)"/>
    <property type="match status" value="1"/>
</dbReference>
<dbReference type="Pfam" id="PF01668">
    <property type="entry name" value="SmpB"/>
    <property type="match status" value="1"/>
</dbReference>
<evidence type="ECO:0000256" key="1">
    <source>
        <dbReference type="ARBA" id="ARBA00022490"/>
    </source>
</evidence>
<dbReference type="CDD" id="cd09294">
    <property type="entry name" value="SmpB"/>
    <property type="match status" value="1"/>
</dbReference>
<evidence type="ECO:0000256" key="3">
    <source>
        <dbReference type="HAMAP-Rule" id="MF_00023"/>
    </source>
</evidence>
<comment type="caution">
    <text evidence="4">The sequence shown here is derived from an EMBL/GenBank/DDBJ whole genome shotgun (WGS) entry which is preliminary data.</text>
</comment>
<dbReference type="PROSITE" id="PS01317">
    <property type="entry name" value="SSRP"/>
    <property type="match status" value="1"/>
</dbReference>
<name>A0A955LG69_UNCKA</name>
<comment type="similarity">
    <text evidence="3">Belongs to the SmpB family.</text>
</comment>
<comment type="subcellular location">
    <subcellularLocation>
        <location evidence="3">Cytoplasm</location>
    </subcellularLocation>
    <text evidence="3">The tmRNA-SmpB complex associates with stalled 70S ribosomes.</text>
</comment>
<dbReference type="GO" id="GO:0003723">
    <property type="term" value="F:RNA binding"/>
    <property type="evidence" value="ECO:0007669"/>
    <property type="project" value="UniProtKB-UniRule"/>
</dbReference>
<dbReference type="InterPro" id="IPR020081">
    <property type="entry name" value="SsrA-bd_prot_CS"/>
</dbReference>
<accession>A0A955LG69</accession>
<evidence type="ECO:0000313" key="5">
    <source>
        <dbReference type="Proteomes" id="UP000701698"/>
    </source>
</evidence>
<dbReference type="GO" id="GO:0070930">
    <property type="term" value="P:trans-translation-dependent protein tagging"/>
    <property type="evidence" value="ECO:0007669"/>
    <property type="project" value="TreeGrafter"/>
</dbReference>
<organism evidence="4 5">
    <name type="scientific">candidate division WWE3 bacterium</name>
    <dbReference type="NCBI Taxonomy" id="2053526"/>
    <lineage>
        <taxon>Bacteria</taxon>
        <taxon>Katanobacteria</taxon>
    </lineage>
</organism>
<proteinExistence type="inferred from homology"/>
<dbReference type="InterPro" id="IPR023620">
    <property type="entry name" value="SmpB"/>
</dbReference>